<dbReference type="EMBL" id="LR797033">
    <property type="protein sequence ID" value="CAB4183244.1"/>
    <property type="molecule type" value="Genomic_DNA"/>
</dbReference>
<dbReference type="EMBL" id="LR797381">
    <property type="protein sequence ID" value="CAB4212926.1"/>
    <property type="molecule type" value="Genomic_DNA"/>
</dbReference>
<evidence type="ECO:0000313" key="3">
    <source>
        <dbReference type="EMBL" id="CAB4198883.1"/>
    </source>
</evidence>
<reference evidence="4" key="1">
    <citation type="submission" date="2020-05" db="EMBL/GenBank/DDBJ databases">
        <authorList>
            <person name="Chiriac C."/>
            <person name="Salcher M."/>
            <person name="Ghai R."/>
            <person name="Kavagutti S V."/>
        </authorList>
    </citation>
    <scope>NUCLEOTIDE SEQUENCE</scope>
</reference>
<gene>
    <name evidence="2" type="ORF">UFOVP1091_44</name>
    <name evidence="3" type="ORF">UFOVP1335_2</name>
    <name evidence="4" type="ORF">UFOVP1445_44</name>
    <name evidence="1" type="ORF">UFOVP914_23</name>
</gene>
<sequence>MLEDFSYGSEPVLEIQLTLTQLRVVVKSLSIGTDQLAKKIQRQGNNSRADLAYVEFKALLNAKQEMESVLNAGLSGGEASW</sequence>
<evidence type="ECO:0000313" key="2">
    <source>
        <dbReference type="EMBL" id="CAB4183244.1"/>
    </source>
</evidence>
<organism evidence="4">
    <name type="scientific">uncultured Caudovirales phage</name>
    <dbReference type="NCBI Taxonomy" id="2100421"/>
    <lineage>
        <taxon>Viruses</taxon>
        <taxon>Duplodnaviria</taxon>
        <taxon>Heunggongvirae</taxon>
        <taxon>Uroviricota</taxon>
        <taxon>Caudoviricetes</taxon>
        <taxon>Peduoviridae</taxon>
        <taxon>Maltschvirus</taxon>
        <taxon>Maltschvirus maltsch</taxon>
    </lineage>
</organism>
<dbReference type="EMBL" id="LR797281">
    <property type="protein sequence ID" value="CAB4198883.1"/>
    <property type="molecule type" value="Genomic_DNA"/>
</dbReference>
<name>A0A6J5SFF4_9CAUD</name>
<dbReference type="EMBL" id="LR796864">
    <property type="protein sequence ID" value="CAB4171239.1"/>
    <property type="molecule type" value="Genomic_DNA"/>
</dbReference>
<evidence type="ECO:0000313" key="4">
    <source>
        <dbReference type="EMBL" id="CAB4212926.1"/>
    </source>
</evidence>
<accession>A0A6J5SFF4</accession>
<proteinExistence type="predicted"/>
<protein>
    <submittedName>
        <fullName evidence="4">Uncharacterized protein</fullName>
    </submittedName>
</protein>
<evidence type="ECO:0000313" key="1">
    <source>
        <dbReference type="EMBL" id="CAB4171239.1"/>
    </source>
</evidence>